<dbReference type="EMBL" id="DTMQ01000047">
    <property type="protein sequence ID" value="HGE99935.1"/>
    <property type="molecule type" value="Genomic_DNA"/>
</dbReference>
<accession>A0A7C3YVE7</accession>
<reference evidence="1" key="1">
    <citation type="journal article" date="2020" name="mSystems">
        <title>Genome- and Community-Level Interaction Insights into Carbon Utilization and Element Cycling Functions of Hydrothermarchaeota in Hydrothermal Sediment.</title>
        <authorList>
            <person name="Zhou Z."/>
            <person name="Liu Y."/>
            <person name="Xu W."/>
            <person name="Pan J."/>
            <person name="Luo Z.H."/>
            <person name="Li M."/>
        </authorList>
    </citation>
    <scope>NUCLEOTIDE SEQUENCE [LARGE SCALE GENOMIC DNA]</scope>
    <source>
        <strain evidence="1">SpSt-906</strain>
    </source>
</reference>
<dbReference type="Pfam" id="PF10050">
    <property type="entry name" value="DUF2284"/>
    <property type="match status" value="1"/>
</dbReference>
<protein>
    <submittedName>
        <fullName evidence="1">DUF2284 domain-containing protein</fullName>
    </submittedName>
</protein>
<sequence length="167" mass="19338">MPLKDYERYIKRGKALGAKDCKIIATKTIVTAEWVRLKCQFGCDEYGRRLTCPPYSPTPEFTQKMLRHYQYGILIHGDRWTKMRKIVARLEREIFLDGYYKAFGMGAGPCRLCARCSKFCRFPEEARPSMEACGIDVYATVRANQFPIEVLRSKTISGHYYGLVLIE</sequence>
<comment type="caution">
    <text evidence="1">The sequence shown here is derived from an EMBL/GenBank/DDBJ whole genome shotgun (WGS) entry which is preliminary data.</text>
</comment>
<name>A0A7C3YVE7_UNCW3</name>
<organism evidence="1">
    <name type="scientific">candidate division WOR-3 bacterium</name>
    <dbReference type="NCBI Taxonomy" id="2052148"/>
    <lineage>
        <taxon>Bacteria</taxon>
        <taxon>Bacteria division WOR-3</taxon>
    </lineage>
</organism>
<dbReference type="AlphaFoldDB" id="A0A7C3YVE7"/>
<proteinExistence type="predicted"/>
<dbReference type="InterPro" id="IPR019271">
    <property type="entry name" value="DUF2284_metal-binding"/>
</dbReference>
<gene>
    <name evidence="1" type="ORF">ENX07_07720</name>
</gene>
<evidence type="ECO:0000313" key="1">
    <source>
        <dbReference type="EMBL" id="HGE99935.1"/>
    </source>
</evidence>